<dbReference type="Gene3D" id="3.10.620.10">
    <property type="entry name" value="Protein N-terminal glutamine amidohydrolase, alpha beta roll"/>
    <property type="match status" value="1"/>
</dbReference>
<comment type="similarity">
    <text evidence="1 8">Belongs to the NTAQ1 family.</text>
</comment>
<dbReference type="InterPro" id="IPR039733">
    <property type="entry name" value="NTAQ1"/>
</dbReference>
<evidence type="ECO:0000256" key="3">
    <source>
        <dbReference type="ARBA" id="ARBA00012718"/>
    </source>
</evidence>
<feature type="domain" description="Protein N-terminal glutamine amidohydrolase alpha beta roll" evidence="9">
    <location>
        <begin position="45"/>
        <end position="222"/>
    </location>
</feature>
<comment type="catalytic activity">
    <reaction evidence="7 8">
        <text>N-terminal L-glutaminyl-[protein] + H2O = N-terminal L-glutamyl-[protein] + NH4(+)</text>
        <dbReference type="Rhea" id="RHEA:50680"/>
        <dbReference type="Rhea" id="RHEA-COMP:12668"/>
        <dbReference type="Rhea" id="RHEA-COMP:12777"/>
        <dbReference type="ChEBI" id="CHEBI:15377"/>
        <dbReference type="ChEBI" id="CHEBI:28938"/>
        <dbReference type="ChEBI" id="CHEBI:64721"/>
        <dbReference type="ChEBI" id="CHEBI:64722"/>
        <dbReference type="EC" id="3.5.1.122"/>
    </reaction>
</comment>
<evidence type="ECO:0000256" key="6">
    <source>
        <dbReference type="ARBA" id="ARBA00029677"/>
    </source>
</evidence>
<dbReference type="EMBL" id="HACM01005749">
    <property type="protein sequence ID" value="CRZ06191.1"/>
    <property type="molecule type" value="Transcribed_RNA"/>
</dbReference>
<dbReference type="InterPro" id="IPR023128">
    <property type="entry name" value="Prot_N_Gln_amidohydro_ab_roll"/>
</dbReference>
<evidence type="ECO:0000256" key="1">
    <source>
        <dbReference type="ARBA" id="ARBA00008985"/>
    </source>
</evidence>
<organism evidence="10">
    <name type="scientific">Spongospora subterranea</name>
    <dbReference type="NCBI Taxonomy" id="70186"/>
    <lineage>
        <taxon>Eukaryota</taxon>
        <taxon>Sar</taxon>
        <taxon>Rhizaria</taxon>
        <taxon>Endomyxa</taxon>
        <taxon>Phytomyxea</taxon>
        <taxon>Plasmodiophorida</taxon>
        <taxon>Plasmodiophoridae</taxon>
        <taxon>Spongospora</taxon>
    </lineage>
</organism>
<evidence type="ECO:0000256" key="8">
    <source>
        <dbReference type="RuleBase" id="RU367082"/>
    </source>
</evidence>
<protein>
    <recommendedName>
        <fullName evidence="4 8">Protein N-terminal glutamine amidohydrolase</fullName>
        <ecNumber evidence="3 8">3.5.1.122</ecNumber>
    </recommendedName>
    <alternativeName>
        <fullName evidence="6 8">Protein NH2-terminal glutamine deamidase</fullName>
    </alternativeName>
</protein>
<accession>A0A0H5QX56</accession>
<evidence type="ECO:0000259" key="9">
    <source>
        <dbReference type="Pfam" id="PF09764"/>
    </source>
</evidence>
<dbReference type="EC" id="3.5.1.122" evidence="3 8"/>
<comment type="subunit">
    <text evidence="2 8">Monomer.</text>
</comment>
<dbReference type="GO" id="GO:0005634">
    <property type="term" value="C:nucleus"/>
    <property type="evidence" value="ECO:0007669"/>
    <property type="project" value="TreeGrafter"/>
</dbReference>
<dbReference type="PANTHER" id="PTHR13035:SF0">
    <property type="entry name" value="PROTEIN N-TERMINAL GLUTAMINE AMIDOHYDROLASE"/>
    <property type="match status" value="1"/>
</dbReference>
<dbReference type="GO" id="GO:0005829">
    <property type="term" value="C:cytosol"/>
    <property type="evidence" value="ECO:0007669"/>
    <property type="project" value="TreeGrafter"/>
</dbReference>
<sequence>AKAGRCVSISTRLSTRNALSSVERGKMNPSPQESMCNWADPPLDYAQCYCEENIWKLCMRAKIAGADLKNIFAVFISNPQQQVQLLKQRAGQAEDNWSVVWDYHVVLVTHLDSISMVIDPDSVLGLQTDFDDYVSQTFVQPTCILGYFKPLFRVIGADVYIDEFASDRSHMMAKDGRFLQTPPSWPHIVNKHGELMNLSKFVAMSDRGVGDVLHYEQLVKRFSNSNKSDQSNLLVGHRIHLLLMH</sequence>
<feature type="non-terminal residue" evidence="10">
    <location>
        <position position="1"/>
    </location>
</feature>
<dbReference type="GO" id="GO:0008418">
    <property type="term" value="F:protein-N-terminal asparagine amidohydrolase activity"/>
    <property type="evidence" value="ECO:0007669"/>
    <property type="project" value="UniProtKB-UniRule"/>
</dbReference>
<proteinExistence type="inferred from homology"/>
<evidence type="ECO:0000256" key="5">
    <source>
        <dbReference type="ARBA" id="ARBA00022801"/>
    </source>
</evidence>
<dbReference type="InterPro" id="IPR037132">
    <property type="entry name" value="N_Gln_amidohydro_ab_roll_sf"/>
</dbReference>
<dbReference type="Pfam" id="PF09764">
    <property type="entry name" value="Nt_Gln_amidase"/>
    <property type="match status" value="1"/>
</dbReference>
<reference evidence="10" key="1">
    <citation type="submission" date="2015-04" db="EMBL/GenBank/DDBJ databases">
        <title>The genome sequence of the plant pathogenic Rhizarian Plasmodiophora brassicae reveals insights in its biotrophic life cycle and the origin of chitin synthesis.</title>
        <authorList>
            <person name="Schwelm A."/>
            <person name="Fogelqvist J."/>
            <person name="Knaust A."/>
            <person name="Julke S."/>
            <person name="Lilja T."/>
            <person name="Dhandapani V."/>
            <person name="Bonilla-Rosso G."/>
            <person name="Karlsson M."/>
            <person name="Shevchenko A."/>
            <person name="Choi S.R."/>
            <person name="Kim H.G."/>
            <person name="Park J.Y."/>
            <person name="Lim Y.P."/>
            <person name="Ludwig-Muller J."/>
            <person name="Dixelius C."/>
        </authorList>
    </citation>
    <scope>NUCLEOTIDE SEQUENCE</scope>
    <source>
        <tissue evidence="10">Potato root galls</tissue>
    </source>
</reference>
<evidence type="ECO:0000256" key="2">
    <source>
        <dbReference type="ARBA" id="ARBA00011245"/>
    </source>
</evidence>
<name>A0A0H5QX56_9EUKA</name>
<dbReference type="GO" id="GO:0070773">
    <property type="term" value="F:protein-N-terminal glutamine amidohydrolase activity"/>
    <property type="evidence" value="ECO:0007669"/>
    <property type="project" value="UniProtKB-UniRule"/>
</dbReference>
<evidence type="ECO:0000313" key="10">
    <source>
        <dbReference type="EMBL" id="CRZ06191.1"/>
    </source>
</evidence>
<evidence type="ECO:0000256" key="4">
    <source>
        <dbReference type="ARBA" id="ARBA00021247"/>
    </source>
</evidence>
<keyword evidence="5 8" id="KW-0378">Hydrolase</keyword>
<evidence type="ECO:0000256" key="7">
    <source>
        <dbReference type="ARBA" id="ARBA00048768"/>
    </source>
</evidence>
<comment type="function">
    <text evidence="8">Mediates the side-chain deamidation of N-terminal glutamine residues to glutamate, an important step in N-end rule pathway of protein degradation. Conversion of the resulting N-terminal glutamine to glutamate renders the protein susceptible to arginylation, polyubiquitination and degradation as specified by the N-end rule. Does not act on substrates with internal or C-terminal glutamine and does not act on non-glutamine residues in any position.</text>
</comment>
<dbReference type="AlphaFoldDB" id="A0A0H5QX56"/>
<dbReference type="PANTHER" id="PTHR13035">
    <property type="entry name" value="PROTEIN N-TERMINAL GLUTAMINE AMIDOHYDROLASE"/>
    <property type="match status" value="1"/>
</dbReference>